<dbReference type="STRING" id="1465490.SAMN05444277_11273"/>
<dbReference type="GO" id="GO:0008800">
    <property type="term" value="F:beta-lactamase activity"/>
    <property type="evidence" value="ECO:0007669"/>
    <property type="project" value="InterPro"/>
</dbReference>
<dbReference type="Proteomes" id="UP000199031">
    <property type="component" value="Unassembled WGS sequence"/>
</dbReference>
<evidence type="ECO:0000259" key="1">
    <source>
        <dbReference type="Pfam" id="PF13354"/>
    </source>
</evidence>
<accession>A0A1I5YI32</accession>
<feature type="domain" description="Beta-lactamase class A catalytic" evidence="1">
    <location>
        <begin position="8"/>
        <end position="68"/>
    </location>
</feature>
<dbReference type="Pfam" id="PF13354">
    <property type="entry name" value="Beta-lactamase2"/>
    <property type="match status" value="1"/>
</dbReference>
<dbReference type="GO" id="GO:0030655">
    <property type="term" value="P:beta-lactam antibiotic catabolic process"/>
    <property type="evidence" value="ECO:0007669"/>
    <property type="project" value="InterPro"/>
</dbReference>
<dbReference type="EMBL" id="FOXQ01000012">
    <property type="protein sequence ID" value="SFQ43882.1"/>
    <property type="molecule type" value="Genomic_DNA"/>
</dbReference>
<dbReference type="InterPro" id="IPR012338">
    <property type="entry name" value="Beta-lactam/transpept-like"/>
</dbReference>
<dbReference type="Gene3D" id="3.40.710.10">
    <property type="entry name" value="DD-peptidase/beta-lactamase superfamily"/>
    <property type="match status" value="1"/>
</dbReference>
<name>A0A1I5YI32_9BACT</name>
<protein>
    <submittedName>
        <fullName evidence="2">Beta-lactamase enzyme family protein</fullName>
    </submittedName>
</protein>
<dbReference type="RefSeq" id="WP_245751470.1">
    <property type="nucleotide sequence ID" value="NZ_FOXQ01000012.1"/>
</dbReference>
<gene>
    <name evidence="2" type="ORF">SAMN05444277_11273</name>
</gene>
<dbReference type="AlphaFoldDB" id="A0A1I5YI32"/>
<keyword evidence="3" id="KW-1185">Reference proteome</keyword>
<proteinExistence type="predicted"/>
<evidence type="ECO:0000313" key="3">
    <source>
        <dbReference type="Proteomes" id="UP000199031"/>
    </source>
</evidence>
<dbReference type="InterPro" id="IPR045155">
    <property type="entry name" value="Beta-lactam_cat"/>
</dbReference>
<sequence length="306" mass="36042">MYDSTSENNYPSIAQFIRKAFLISDNDAYNRMYQFVGQQSINRKLHAKGYIHTRITRQFMGYTDDENRHTNPINFIDKDGKVIYHQPMQYNTDSFDYSHTVKIGKAHLNSNDSLINEPIDFTSVNNLPLEDLQQILQSILFPLSVPEKQRFHLAKDDYTFLKQFLSQFPSETNYPKYDTSQYYDSYVKFFFQDSVHHSMPPNIRVFNKVGWAYGFLTDASYIADFKNNIEFMLAATVYVNSDGVLNDNKYDYETIGHPFLYQLGQTIYSYELKRKRKYTPGLNDFIIQYEKRNPDDTRPSIKDADN</sequence>
<evidence type="ECO:0000313" key="2">
    <source>
        <dbReference type="EMBL" id="SFQ43882.1"/>
    </source>
</evidence>
<organism evidence="2 3">
    <name type="scientific">Parafilimonas terrae</name>
    <dbReference type="NCBI Taxonomy" id="1465490"/>
    <lineage>
        <taxon>Bacteria</taxon>
        <taxon>Pseudomonadati</taxon>
        <taxon>Bacteroidota</taxon>
        <taxon>Chitinophagia</taxon>
        <taxon>Chitinophagales</taxon>
        <taxon>Chitinophagaceae</taxon>
        <taxon>Parafilimonas</taxon>
    </lineage>
</organism>
<reference evidence="2 3" key="1">
    <citation type="submission" date="2016-10" db="EMBL/GenBank/DDBJ databases">
        <authorList>
            <person name="de Groot N.N."/>
        </authorList>
    </citation>
    <scope>NUCLEOTIDE SEQUENCE [LARGE SCALE GENOMIC DNA]</scope>
    <source>
        <strain evidence="2 3">DSM 28286</strain>
    </source>
</reference>
<dbReference type="SUPFAM" id="SSF56601">
    <property type="entry name" value="beta-lactamase/transpeptidase-like"/>
    <property type="match status" value="1"/>
</dbReference>